<name>A0ACB9BUT4_9ASTR</name>
<reference evidence="1 2" key="2">
    <citation type="journal article" date="2022" name="Mol. Ecol. Resour.">
        <title>The genomes of chicory, endive, great burdock and yacon provide insights into Asteraceae paleo-polyploidization history and plant inulin production.</title>
        <authorList>
            <person name="Fan W."/>
            <person name="Wang S."/>
            <person name="Wang H."/>
            <person name="Wang A."/>
            <person name="Jiang F."/>
            <person name="Liu H."/>
            <person name="Zhao H."/>
            <person name="Xu D."/>
            <person name="Zhang Y."/>
        </authorList>
    </citation>
    <scope>NUCLEOTIDE SEQUENCE [LARGE SCALE GENOMIC DNA]</scope>
    <source>
        <strain evidence="2">cv. Yunnan</strain>
        <tissue evidence="1">Leaves</tissue>
    </source>
</reference>
<proteinExistence type="predicted"/>
<accession>A0ACB9BUT4</accession>
<reference evidence="2" key="1">
    <citation type="journal article" date="2022" name="Mol. Ecol. Resour.">
        <title>The genomes of chicory, endive, great burdock and yacon provide insights into Asteraceae palaeo-polyploidization history and plant inulin production.</title>
        <authorList>
            <person name="Fan W."/>
            <person name="Wang S."/>
            <person name="Wang H."/>
            <person name="Wang A."/>
            <person name="Jiang F."/>
            <person name="Liu H."/>
            <person name="Zhao H."/>
            <person name="Xu D."/>
            <person name="Zhang Y."/>
        </authorList>
    </citation>
    <scope>NUCLEOTIDE SEQUENCE [LARGE SCALE GENOMIC DNA]</scope>
    <source>
        <strain evidence="2">cv. Yunnan</strain>
    </source>
</reference>
<dbReference type="EMBL" id="CM042039">
    <property type="protein sequence ID" value="KAI3725822.1"/>
    <property type="molecule type" value="Genomic_DNA"/>
</dbReference>
<organism evidence="1 2">
    <name type="scientific">Smallanthus sonchifolius</name>
    <dbReference type="NCBI Taxonomy" id="185202"/>
    <lineage>
        <taxon>Eukaryota</taxon>
        <taxon>Viridiplantae</taxon>
        <taxon>Streptophyta</taxon>
        <taxon>Embryophyta</taxon>
        <taxon>Tracheophyta</taxon>
        <taxon>Spermatophyta</taxon>
        <taxon>Magnoliopsida</taxon>
        <taxon>eudicotyledons</taxon>
        <taxon>Gunneridae</taxon>
        <taxon>Pentapetalae</taxon>
        <taxon>asterids</taxon>
        <taxon>campanulids</taxon>
        <taxon>Asterales</taxon>
        <taxon>Asteraceae</taxon>
        <taxon>Asteroideae</taxon>
        <taxon>Heliantheae alliance</taxon>
        <taxon>Millerieae</taxon>
        <taxon>Smallanthus</taxon>
    </lineage>
</organism>
<dbReference type="Proteomes" id="UP001056120">
    <property type="component" value="Linkage Group LG22"/>
</dbReference>
<keyword evidence="2" id="KW-1185">Reference proteome</keyword>
<sequence length="344" mass="37965">MSYGGYQAPPSDVYHRSKSIEDTETGAFETEPAPTFPTERTRSSTADGQRTVQAGQNYIPPPSRSDLQHVVVSLTNDSRRSVTTVDGGQQQSHNDTGEGVPVSNKPAAGPSGVSRRNVSRAAGETTATLSVDQPDYVGISSVGKRFRDKEYNNPGITILRWIYEELLYKDRLQVLYFVNLDLRSRLLIATLGQFLLSGGGNSGWWRGEEADGSYKEVTSLLLMKTDGEGCIPGIVNAAELLQFVELVACFDSHQLELPNKTELWEDGKEEEDDKNDAIIKFEVFFTLIQIIAEMKQQGAQLSSIDEQKPVSKPQQDEIIVQVASLARPTPHQPNLPLPSLLNDR</sequence>
<gene>
    <name evidence="1" type="ORF">L1987_65617</name>
</gene>
<evidence type="ECO:0000313" key="1">
    <source>
        <dbReference type="EMBL" id="KAI3725822.1"/>
    </source>
</evidence>
<evidence type="ECO:0000313" key="2">
    <source>
        <dbReference type="Proteomes" id="UP001056120"/>
    </source>
</evidence>
<comment type="caution">
    <text evidence="1">The sequence shown here is derived from an EMBL/GenBank/DDBJ whole genome shotgun (WGS) entry which is preliminary data.</text>
</comment>
<protein>
    <submittedName>
        <fullName evidence="1">Uncharacterized protein</fullName>
    </submittedName>
</protein>